<evidence type="ECO:0000313" key="4">
    <source>
        <dbReference type="EMBL" id="SMO75002.1"/>
    </source>
</evidence>
<keyword evidence="1" id="KW-1133">Transmembrane helix</keyword>
<dbReference type="RefSeq" id="WP_142604397.1">
    <property type="nucleotide sequence ID" value="NZ_FXSZ01000008.1"/>
</dbReference>
<dbReference type="InterPro" id="IPR019863">
    <property type="entry name" value="Motility-assoc_ABC-rel_GldG"/>
</dbReference>
<reference evidence="4 5" key="1">
    <citation type="submission" date="2017-05" db="EMBL/GenBank/DDBJ databases">
        <authorList>
            <person name="Varghese N."/>
            <person name="Submissions S."/>
        </authorList>
    </citation>
    <scope>NUCLEOTIDE SEQUENCE [LARGE SCALE GENOMIC DNA]</scope>
    <source>
        <strain evidence="4 5">DSM 21342</strain>
    </source>
</reference>
<feature type="domain" description="DUF7088" evidence="3">
    <location>
        <begin position="36"/>
        <end position="145"/>
    </location>
</feature>
<dbReference type="InterPro" id="IPR055396">
    <property type="entry name" value="DUF7088"/>
</dbReference>
<feature type="transmembrane region" description="Helical" evidence="1">
    <location>
        <begin position="532"/>
        <end position="554"/>
    </location>
</feature>
<sequence length="561" mass="63561">MNNKKNSIIQFFIVIAAVLAVNFLAGLYFTRFDFTKEKRYTLSNGTKDILANLDHEVVVNVYLDGDFPANFKHLKNSTCEMLDEMKAYANGNLSYNFIDPFIGSTSEQQNALLDKLTKAGLQPTNLMVKTEQVKTQKLIVPGALVNLNGKQLPVQLLQNQSKWGAGSQEEVINASIENMEYQFASTIKKLSEKNKPLVGFLLGHGELNDRELADIGHTLSQSYELRRVDMNVVKLADLIKFKTVVIAKPSMHFEEAEKYKLDQFLMHGGRLLWLIDQVNAETDSIRNRGSALAYPKELNLDDQLFRYGVRINYDLLQDAYSARIPVMIGSGQQAQQELLPWVYYPLLMAQTNNPIVRNLDPVRTQFVNSIDTIANKGIHKEVLLSTSPYTRKIAAPTMLSLSIIEDESDPKKFNAGPQAVAVVLEGKFKSVFAGRTIEGVDQSVPFSQGEQESRMIVISDGDIIRNEISALDKTVFPLGFDKYTQQTFGNKLFVENCIDYLTDDSGLLTLRTKEVKIRLLDKQRIITEKIKWQLINTLMPVLAIILFGILHHYYRRKKYSK</sequence>
<dbReference type="NCBIfam" id="TIGR03521">
    <property type="entry name" value="GldG"/>
    <property type="match status" value="1"/>
</dbReference>
<proteinExistence type="predicted"/>
<dbReference type="Pfam" id="PF09822">
    <property type="entry name" value="ABC_transp_aux"/>
    <property type="match status" value="1"/>
</dbReference>
<feature type="transmembrane region" description="Helical" evidence="1">
    <location>
        <begin position="7"/>
        <end position="29"/>
    </location>
</feature>
<dbReference type="EMBL" id="FXSZ01000008">
    <property type="protein sequence ID" value="SMO75002.1"/>
    <property type="molecule type" value="Genomic_DNA"/>
</dbReference>
<dbReference type="OrthoDB" id="9777219at2"/>
<evidence type="ECO:0000313" key="5">
    <source>
        <dbReference type="Proteomes" id="UP000315971"/>
    </source>
</evidence>
<evidence type="ECO:0000256" key="1">
    <source>
        <dbReference type="SAM" id="Phobius"/>
    </source>
</evidence>
<gene>
    <name evidence="4" type="ORF">SAMN06265350_108113</name>
</gene>
<dbReference type="Pfam" id="PF23357">
    <property type="entry name" value="DUF7088"/>
    <property type="match status" value="1"/>
</dbReference>
<feature type="domain" description="ABC-type uncharacterised transport system" evidence="2">
    <location>
        <begin position="195"/>
        <end position="497"/>
    </location>
</feature>
<dbReference type="Proteomes" id="UP000315971">
    <property type="component" value="Unassembled WGS sequence"/>
</dbReference>
<keyword evidence="1" id="KW-0812">Transmembrane</keyword>
<keyword evidence="1" id="KW-0472">Membrane</keyword>
<keyword evidence="5" id="KW-1185">Reference proteome</keyword>
<name>A0A521DTU7_9SPHI</name>
<evidence type="ECO:0000259" key="2">
    <source>
        <dbReference type="Pfam" id="PF09822"/>
    </source>
</evidence>
<dbReference type="InterPro" id="IPR019196">
    <property type="entry name" value="ABC_transp_unknown"/>
</dbReference>
<protein>
    <submittedName>
        <fullName evidence="4">Gliding-associated putative ABC transporter substrate-binding component GldG</fullName>
    </submittedName>
</protein>
<dbReference type="AlphaFoldDB" id="A0A521DTU7"/>
<organism evidence="4 5">
    <name type="scientific">Solitalea koreensis</name>
    <dbReference type="NCBI Taxonomy" id="543615"/>
    <lineage>
        <taxon>Bacteria</taxon>
        <taxon>Pseudomonadati</taxon>
        <taxon>Bacteroidota</taxon>
        <taxon>Sphingobacteriia</taxon>
        <taxon>Sphingobacteriales</taxon>
        <taxon>Sphingobacteriaceae</taxon>
        <taxon>Solitalea</taxon>
    </lineage>
</organism>
<accession>A0A521DTU7</accession>
<evidence type="ECO:0000259" key="3">
    <source>
        <dbReference type="Pfam" id="PF23357"/>
    </source>
</evidence>